<dbReference type="EMBL" id="WOFE01000006">
    <property type="protein sequence ID" value="MBM5572337.1"/>
    <property type="molecule type" value="Genomic_DNA"/>
</dbReference>
<feature type="domain" description="Ice-binding protein C-terminal" evidence="2">
    <location>
        <begin position="119"/>
        <end position="143"/>
    </location>
</feature>
<keyword evidence="4" id="KW-1185">Reference proteome</keyword>
<organism evidence="3 4">
    <name type="scientific">Deefgea chitinilytica</name>
    <dbReference type="NCBI Taxonomy" id="570276"/>
    <lineage>
        <taxon>Bacteria</taxon>
        <taxon>Pseudomonadati</taxon>
        <taxon>Pseudomonadota</taxon>
        <taxon>Betaproteobacteria</taxon>
        <taxon>Neisseriales</taxon>
        <taxon>Chitinibacteraceae</taxon>
        <taxon>Deefgea</taxon>
    </lineage>
</organism>
<proteinExistence type="predicted"/>
<gene>
    <name evidence="3" type="ORF">GM173_12235</name>
</gene>
<protein>
    <submittedName>
        <fullName evidence="3">PEP-CTERM sorting domain-containing protein</fullName>
    </submittedName>
</protein>
<dbReference type="NCBIfam" id="TIGR02595">
    <property type="entry name" value="PEP_CTERM"/>
    <property type="match status" value="1"/>
</dbReference>
<accession>A0ABS2CE49</accession>
<keyword evidence="1" id="KW-0732">Signal</keyword>
<evidence type="ECO:0000256" key="1">
    <source>
        <dbReference type="SAM" id="SignalP"/>
    </source>
</evidence>
<dbReference type="RefSeq" id="WP_203571665.1">
    <property type="nucleotide sequence ID" value="NZ_WOFE01000006.1"/>
</dbReference>
<reference evidence="3 4" key="1">
    <citation type="submission" date="2019-11" db="EMBL/GenBank/DDBJ databases">
        <title>Novel Deefgea species.</title>
        <authorList>
            <person name="Han J.-H."/>
        </authorList>
    </citation>
    <scope>NUCLEOTIDE SEQUENCE [LARGE SCALE GENOMIC DNA]</scope>
    <source>
        <strain evidence="3 4">LMG 24817</strain>
    </source>
</reference>
<sequence length="149" mass="15843">MKLFLTALSSLFSLHLHAAIIQQHVIVDEPFVAVRAGQQDNGHVAIEQLFTNNTTSAQDSLTSTNIPLVDSPSFGGTNLRSAPSSFTSFAADTPPAPPSIVLPPVTPPINPPVDPVTPPVPEPETYALMAIGLSGLVLARRQRRNRSAM</sequence>
<evidence type="ECO:0000259" key="2">
    <source>
        <dbReference type="Pfam" id="PF07589"/>
    </source>
</evidence>
<dbReference type="Pfam" id="PF07589">
    <property type="entry name" value="PEP-CTERM"/>
    <property type="match status" value="1"/>
</dbReference>
<dbReference type="InterPro" id="IPR013424">
    <property type="entry name" value="Ice-binding_C"/>
</dbReference>
<name>A0ABS2CE49_9NEIS</name>
<feature type="chain" id="PRO_5045166384" evidence="1">
    <location>
        <begin position="19"/>
        <end position="149"/>
    </location>
</feature>
<comment type="caution">
    <text evidence="3">The sequence shown here is derived from an EMBL/GenBank/DDBJ whole genome shotgun (WGS) entry which is preliminary data.</text>
</comment>
<dbReference type="Proteomes" id="UP001195660">
    <property type="component" value="Unassembled WGS sequence"/>
</dbReference>
<evidence type="ECO:0000313" key="4">
    <source>
        <dbReference type="Proteomes" id="UP001195660"/>
    </source>
</evidence>
<evidence type="ECO:0000313" key="3">
    <source>
        <dbReference type="EMBL" id="MBM5572337.1"/>
    </source>
</evidence>
<feature type="signal peptide" evidence="1">
    <location>
        <begin position="1"/>
        <end position="18"/>
    </location>
</feature>